<evidence type="ECO:0000256" key="4">
    <source>
        <dbReference type="ARBA" id="ARBA00022963"/>
    </source>
</evidence>
<feature type="compositionally biased region" description="Polar residues" evidence="8">
    <location>
        <begin position="844"/>
        <end position="853"/>
    </location>
</feature>
<dbReference type="PANTHER" id="PTHR14226:SF66">
    <property type="entry name" value="TRIACYLGLYCEROL LIPASE PTL2"/>
    <property type="match status" value="1"/>
</dbReference>
<feature type="domain" description="PNPLA" evidence="10">
    <location>
        <begin position="298"/>
        <end position="489"/>
    </location>
</feature>
<sequence length="927" mass="104667">MADIKKSTDGPTPHSPAAYDLTQLPDWDDDFVDEDGVANFERALHAPEPSPSSDNLLEQQPPKKSHFITALNDWRPVHQRIRKRKKRTPRRGKDETREGLSYSLLKWPFLFIVFGWLIGLGISYLLTRFYIYLYEHWITWRGKREKLRRNLSRTKTYEDWVAAAKELDKHLGNDEWKKKDSYAYYDAKTIKRVRDQLSKLRAQAEQEERALNGDSEPGDRAVHQLRGLLEACVKSNFVGFENPHLYSESYYGTKNLLQSYIDEVAQSISLLQGSDALNVEEKRTLFKHLQANFGRTALCLSGGATFAYYHFGVAKALLDANLLPQVITGTSGGALVAGLLCTRTDEELKKLLVPALAHRINACHDDMVTWAKRWYKTGARFDSVDWARRCMWFTRGSLTFREAYQRTGRILNVSCVPSDPHSPTILANYITAPDCVIWSATLASAAVPGILNPVVLMKKKKDGTLEPYSFGHKWKDGSLRTDVPLKALNLHFNVRFSIVSQVNPHVNLFFFSSRGTVGRPVTHRRGRGWRGGFLGSATEQYLKLDLTKWLKVLRHLELLPRPLGQDWSEIWLQRFSGTITIWPKSIPSDFYYILSDPTPQRLARMIHVGQQSTFPKLKFIANRMTIERSIEEGRKATRPQKTKEGGLPNILSEEDLKGLLKEAQENNGVISQTPKAFSVAASSSGSSDNSSPHSQRRFRQPGGLDGTLSPQSNPDGPNDVPESGRASPSLSKRISGWWSSRFNSPPSPRTASLQRNAHLRGPHAGERAGSMFELRPPREYVEDEIYQHPQGNGSSHRPHDDSLNDRRQSVAREIFRQSRVFIDDSDTEGEPDTDGEAPFIYDNGNFSSRNGQFQHGYEEGRDDEAEDDEASVTQGDEWDAQEEVQEERANEDDAVQRFLGNESDESGASGSSEEVGGKGKRRGTFVG</sequence>
<feature type="active site" description="Proton acceptor" evidence="6">
    <location>
        <position position="476"/>
    </location>
</feature>
<keyword evidence="3 6" id="KW-0378">Hydrolase</keyword>
<feature type="short sequence motif" description="GXSXG" evidence="6">
    <location>
        <begin position="329"/>
        <end position="333"/>
    </location>
</feature>
<dbReference type="SUPFAM" id="SSF52151">
    <property type="entry name" value="FabD/lysophospholipase-like"/>
    <property type="match status" value="1"/>
</dbReference>
<dbReference type="Gene3D" id="3.40.1090.10">
    <property type="entry name" value="Cytosolic phospholipase A2 catalytic domain"/>
    <property type="match status" value="2"/>
</dbReference>
<evidence type="ECO:0000313" key="11">
    <source>
        <dbReference type="EMBL" id="KAK7514759.1"/>
    </source>
</evidence>
<keyword evidence="4 6" id="KW-0442">Lipid degradation</keyword>
<feature type="region of interest" description="Disordered" evidence="8">
    <location>
        <begin position="677"/>
        <end position="732"/>
    </location>
</feature>
<keyword evidence="9" id="KW-0472">Membrane</keyword>
<evidence type="ECO:0000256" key="7">
    <source>
        <dbReference type="SAM" id="Coils"/>
    </source>
</evidence>
<dbReference type="Proteomes" id="UP001363622">
    <property type="component" value="Unassembled WGS sequence"/>
</dbReference>
<evidence type="ECO:0000256" key="1">
    <source>
        <dbReference type="ARBA" id="ARBA00002682"/>
    </source>
</evidence>
<feature type="region of interest" description="Disordered" evidence="8">
    <location>
        <begin position="787"/>
        <end position="927"/>
    </location>
</feature>
<keyword evidence="9" id="KW-0812">Transmembrane</keyword>
<dbReference type="PROSITE" id="PS51635">
    <property type="entry name" value="PNPLA"/>
    <property type="match status" value="1"/>
</dbReference>
<dbReference type="Pfam" id="PF11815">
    <property type="entry name" value="DUF3336"/>
    <property type="match status" value="1"/>
</dbReference>
<evidence type="ECO:0000256" key="3">
    <source>
        <dbReference type="ARBA" id="ARBA00022801"/>
    </source>
</evidence>
<gene>
    <name evidence="11" type="ORF">IWZ03DRAFT_314461</name>
</gene>
<feature type="compositionally biased region" description="Acidic residues" evidence="8">
    <location>
        <begin position="860"/>
        <end position="893"/>
    </location>
</feature>
<dbReference type="Pfam" id="PF01734">
    <property type="entry name" value="Patatin"/>
    <property type="match status" value="1"/>
</dbReference>
<comment type="function">
    <text evidence="1">Probable lipid hydrolase.</text>
</comment>
<evidence type="ECO:0000313" key="12">
    <source>
        <dbReference type="Proteomes" id="UP001363622"/>
    </source>
</evidence>
<keyword evidence="5 6" id="KW-0443">Lipid metabolism</keyword>
<dbReference type="InterPro" id="IPR002641">
    <property type="entry name" value="PNPLA_dom"/>
</dbReference>
<feature type="compositionally biased region" description="Acidic residues" evidence="8">
    <location>
        <begin position="823"/>
        <end position="835"/>
    </location>
</feature>
<feature type="active site" description="Nucleophile" evidence="6">
    <location>
        <position position="331"/>
    </location>
</feature>
<comment type="caution">
    <text evidence="11">The sequence shown here is derived from an EMBL/GenBank/DDBJ whole genome shotgun (WGS) entry which is preliminary data.</text>
</comment>
<reference evidence="11 12" key="1">
    <citation type="submission" date="2024-04" db="EMBL/GenBank/DDBJ databases">
        <title>Phyllosticta paracitricarpa is synonymous to the EU quarantine fungus P. citricarpa based on phylogenomic analyses.</title>
        <authorList>
            <consortium name="Lawrence Berkeley National Laboratory"/>
            <person name="Van Ingen-Buijs V.A."/>
            <person name="Van Westerhoven A.C."/>
            <person name="Haridas S."/>
            <person name="Skiadas P."/>
            <person name="Martin F."/>
            <person name="Groenewald J.Z."/>
            <person name="Crous P.W."/>
            <person name="Seidl M.F."/>
        </authorList>
    </citation>
    <scope>NUCLEOTIDE SEQUENCE [LARGE SCALE GENOMIC DNA]</scope>
    <source>
        <strain evidence="11 12">CBS 123371</strain>
    </source>
</reference>
<evidence type="ECO:0000256" key="9">
    <source>
        <dbReference type="SAM" id="Phobius"/>
    </source>
</evidence>
<accession>A0ABR1KIR6</accession>
<evidence type="ECO:0000256" key="6">
    <source>
        <dbReference type="PROSITE-ProRule" id="PRU01161"/>
    </source>
</evidence>
<comment type="similarity">
    <text evidence="2">Belongs to the PLPL family.</text>
</comment>
<dbReference type="InterPro" id="IPR050301">
    <property type="entry name" value="NTE"/>
</dbReference>
<dbReference type="InterPro" id="IPR016035">
    <property type="entry name" value="Acyl_Trfase/lysoPLipase"/>
</dbReference>
<feature type="coiled-coil region" evidence="7">
    <location>
        <begin position="187"/>
        <end position="214"/>
    </location>
</feature>
<feature type="compositionally biased region" description="Low complexity" evidence="8">
    <location>
        <begin position="677"/>
        <end position="693"/>
    </location>
</feature>
<evidence type="ECO:0000256" key="8">
    <source>
        <dbReference type="SAM" id="MobiDB-lite"/>
    </source>
</evidence>
<name>A0ABR1KIR6_9PEZI</name>
<feature type="compositionally biased region" description="Basic residues" evidence="8">
    <location>
        <begin position="918"/>
        <end position="927"/>
    </location>
</feature>
<evidence type="ECO:0000256" key="5">
    <source>
        <dbReference type="ARBA" id="ARBA00023098"/>
    </source>
</evidence>
<dbReference type="EMBL" id="JBBPHU010000008">
    <property type="protein sequence ID" value="KAK7514759.1"/>
    <property type="molecule type" value="Genomic_DNA"/>
</dbReference>
<dbReference type="PANTHER" id="PTHR14226">
    <property type="entry name" value="NEUROPATHY TARGET ESTERASE/SWISS CHEESE D.MELANOGASTER"/>
    <property type="match status" value="1"/>
</dbReference>
<protein>
    <submittedName>
        <fullName evidence="11">Acyl transferase/acyl hydrolase/lysophospholipase</fullName>
    </submittedName>
</protein>
<feature type="compositionally biased region" description="Basic and acidic residues" evidence="8">
    <location>
        <begin position="797"/>
        <end position="816"/>
    </location>
</feature>
<keyword evidence="9" id="KW-1133">Transmembrane helix</keyword>
<evidence type="ECO:0000256" key="2">
    <source>
        <dbReference type="ARBA" id="ARBA00006104"/>
    </source>
</evidence>
<keyword evidence="12" id="KW-1185">Reference proteome</keyword>
<dbReference type="GO" id="GO:0016740">
    <property type="term" value="F:transferase activity"/>
    <property type="evidence" value="ECO:0007669"/>
    <property type="project" value="UniProtKB-KW"/>
</dbReference>
<feature type="transmembrane region" description="Helical" evidence="9">
    <location>
        <begin position="107"/>
        <end position="126"/>
    </location>
</feature>
<comment type="caution">
    <text evidence="6">Lacks conserved residue(s) required for the propagation of feature annotation.</text>
</comment>
<feature type="region of interest" description="Disordered" evidence="8">
    <location>
        <begin position="630"/>
        <end position="651"/>
    </location>
</feature>
<organism evidence="11 12">
    <name type="scientific">Phyllosticta citriasiana</name>
    <dbReference type="NCBI Taxonomy" id="595635"/>
    <lineage>
        <taxon>Eukaryota</taxon>
        <taxon>Fungi</taxon>
        <taxon>Dikarya</taxon>
        <taxon>Ascomycota</taxon>
        <taxon>Pezizomycotina</taxon>
        <taxon>Dothideomycetes</taxon>
        <taxon>Dothideomycetes incertae sedis</taxon>
        <taxon>Botryosphaeriales</taxon>
        <taxon>Phyllostictaceae</taxon>
        <taxon>Phyllosticta</taxon>
    </lineage>
</organism>
<feature type="region of interest" description="Disordered" evidence="8">
    <location>
        <begin position="1"/>
        <end position="22"/>
    </location>
</feature>
<proteinExistence type="inferred from homology"/>
<dbReference type="InterPro" id="IPR021771">
    <property type="entry name" value="Triacylglycerol_lipase_N"/>
</dbReference>
<dbReference type="GO" id="GO:0016787">
    <property type="term" value="F:hydrolase activity"/>
    <property type="evidence" value="ECO:0007669"/>
    <property type="project" value="UniProtKB-KW"/>
</dbReference>
<evidence type="ECO:0000259" key="10">
    <source>
        <dbReference type="PROSITE" id="PS51635"/>
    </source>
</evidence>
<dbReference type="CDD" id="cd07232">
    <property type="entry name" value="Pat_PLPL"/>
    <property type="match status" value="1"/>
</dbReference>
<keyword evidence="11" id="KW-0808">Transferase</keyword>
<keyword evidence="7" id="KW-0175">Coiled coil</keyword>